<dbReference type="AlphaFoldDB" id="A0A840Y9J5"/>
<name>A0A840Y9J5_9SPHN</name>
<dbReference type="EMBL" id="JACIJF010000002">
    <property type="protein sequence ID" value="MBB5709514.1"/>
    <property type="molecule type" value="Genomic_DNA"/>
</dbReference>
<organism evidence="2 3">
    <name type="scientific">Sphingomonas xinjiangensis</name>
    <dbReference type="NCBI Taxonomy" id="643568"/>
    <lineage>
        <taxon>Bacteria</taxon>
        <taxon>Pseudomonadati</taxon>
        <taxon>Pseudomonadota</taxon>
        <taxon>Alphaproteobacteria</taxon>
        <taxon>Sphingomonadales</taxon>
        <taxon>Sphingomonadaceae</taxon>
        <taxon>Sphingomonas</taxon>
    </lineage>
</organism>
<gene>
    <name evidence="2" type="ORF">FHT02_000736</name>
</gene>
<evidence type="ECO:0000256" key="1">
    <source>
        <dbReference type="SAM" id="MobiDB-lite"/>
    </source>
</evidence>
<evidence type="ECO:0000313" key="2">
    <source>
        <dbReference type="EMBL" id="MBB5709514.1"/>
    </source>
</evidence>
<feature type="region of interest" description="Disordered" evidence="1">
    <location>
        <begin position="1"/>
        <end position="98"/>
    </location>
</feature>
<dbReference type="Proteomes" id="UP000527143">
    <property type="component" value="Unassembled WGS sequence"/>
</dbReference>
<sequence length="98" mass="9563">MTDSNRAPLNDTPELREEATAAHQLTADEPMGDVPAGGGLGGQSAADGAPGATLPDQAATPSNPASPAVAGDAASLRAQDEAKHLSTGAAEPKPVPGQ</sequence>
<evidence type="ECO:0000313" key="3">
    <source>
        <dbReference type="Proteomes" id="UP000527143"/>
    </source>
</evidence>
<accession>A0A840Y9J5</accession>
<dbReference type="RefSeq" id="WP_184084371.1">
    <property type="nucleotide sequence ID" value="NZ_JACIJF010000002.1"/>
</dbReference>
<keyword evidence="3" id="KW-1185">Reference proteome</keyword>
<proteinExistence type="predicted"/>
<comment type="caution">
    <text evidence="2">The sequence shown here is derived from an EMBL/GenBank/DDBJ whole genome shotgun (WGS) entry which is preliminary data.</text>
</comment>
<reference evidence="2 3" key="1">
    <citation type="submission" date="2020-08" db="EMBL/GenBank/DDBJ databases">
        <title>Genomic Encyclopedia of Type Strains, Phase IV (KMG-IV): sequencing the most valuable type-strain genomes for metagenomic binning, comparative biology and taxonomic classification.</title>
        <authorList>
            <person name="Goeker M."/>
        </authorList>
    </citation>
    <scope>NUCLEOTIDE SEQUENCE [LARGE SCALE GENOMIC DNA]</scope>
    <source>
        <strain evidence="2 3">DSM 26736</strain>
    </source>
</reference>
<protein>
    <submittedName>
        <fullName evidence="2">Uncharacterized protein</fullName>
    </submittedName>
</protein>